<feature type="domain" description="DUF2134" evidence="1">
    <location>
        <begin position="55"/>
        <end position="157"/>
    </location>
</feature>
<gene>
    <name evidence="2" type="ORF">PAERUG_P19_London_7_VIM_2_05_10_05776</name>
</gene>
<organism evidence="2 3">
    <name type="scientific">Pseudomonas aeruginosa</name>
    <dbReference type="NCBI Taxonomy" id="287"/>
    <lineage>
        <taxon>Bacteria</taxon>
        <taxon>Pseudomonadati</taxon>
        <taxon>Pseudomonadota</taxon>
        <taxon>Gammaproteobacteria</taxon>
        <taxon>Pseudomonadales</taxon>
        <taxon>Pseudomonadaceae</taxon>
        <taxon>Pseudomonas</taxon>
    </lineage>
</organism>
<comment type="caution">
    <text evidence="2">The sequence shown here is derived from an EMBL/GenBank/DDBJ whole genome shotgun (WGS) entry which is preliminary data.</text>
</comment>
<dbReference type="EMBL" id="CVVU01000247">
    <property type="protein sequence ID" value="CRP85461.1"/>
    <property type="molecule type" value="Genomic_DNA"/>
</dbReference>
<dbReference type="RefSeq" id="WP_015648121.1">
    <property type="nucleotide sequence ID" value="NZ_CAADLZ010000249.1"/>
</dbReference>
<evidence type="ECO:0000259" key="1">
    <source>
        <dbReference type="Pfam" id="PF09977"/>
    </source>
</evidence>
<dbReference type="Pfam" id="PF09977">
    <property type="entry name" value="Tad_C"/>
    <property type="match status" value="1"/>
</dbReference>
<evidence type="ECO:0000313" key="2">
    <source>
        <dbReference type="EMBL" id="CRP85461.1"/>
    </source>
</evidence>
<accession>A0A9P1R9P5</accession>
<sequence length="557" mass="56477">MNGWPARQRGAIGILAATTLLLALICLLLVVDTGRLYLEQRNLQRVADVAALESASQGALCGDQSSAQATSFAKASAMLNGFDADAAGSSLSAEVGGVLSAGGLRSFIASASNAAAANEAVHVKVTKSVPGSLVANLGGLFGGGGNANVDLRAEAVARRLPNATISAGTGLASVNSGQSALLNPILSGLLGTQIDLSAAAYNGIADAKLSVLDILGADGMGLIGVDTSLGTIEQLLNTNVGLQQVLAASVNVLAKNGVASVEALRTQLVGVKSATLKLGDLLGLSAGEVNSMSQLDTAINALDLIMAVAQVANKNSAVAVNLGIPGLANARLTVVEPKRIVSGPPGQDESGAWRTEVRQSQVRLTADIDSGFLSILATTKLQLAIEGASGAVWLKSMACTRPDTALDFGWRSSGATIKIGSPANIDQIGSILVLGGLVRLDLKLDTSIAGSSGDTRFNVKADGSDLVQSRRLPESGFLASTLKASINVNPVVLGLCLPLLCGSTALTDLIVNSVVAPLVDGLLTPILNLVLPLLGVQLGYIDAEILKVDVGRAELLI</sequence>
<evidence type="ECO:0000313" key="3">
    <source>
        <dbReference type="Proteomes" id="UP000045039"/>
    </source>
</evidence>
<proteinExistence type="predicted"/>
<name>A0A9P1R9P5_PSEAI</name>
<dbReference type="InterPro" id="IPR018705">
    <property type="entry name" value="DUF2134_membrane"/>
</dbReference>
<reference evidence="3" key="1">
    <citation type="submission" date="2015-06" db="EMBL/GenBank/DDBJ databases">
        <authorList>
            <person name="Radhakrishnan Rajesh"/>
            <person name="Underwood Anthony"/>
            <person name="Al-Shahib Ali"/>
        </authorList>
    </citation>
    <scope>NUCLEOTIDE SEQUENCE [LARGE SCALE GENOMIC DNA]</scope>
    <source>
        <strain evidence="3">P19_London_7_VIM_2_05_10</strain>
    </source>
</reference>
<dbReference type="AlphaFoldDB" id="A0A9P1R9P5"/>
<protein>
    <recommendedName>
        <fullName evidence="1">DUF2134 domain-containing protein</fullName>
    </recommendedName>
</protein>
<dbReference type="Proteomes" id="UP000045039">
    <property type="component" value="Unassembled WGS sequence"/>
</dbReference>